<evidence type="ECO:0000256" key="4">
    <source>
        <dbReference type="ARBA" id="ARBA00022990"/>
    </source>
</evidence>
<reference evidence="6" key="2">
    <citation type="submission" date="2025-09" db="UniProtKB">
        <authorList>
            <consortium name="Ensembl"/>
        </authorList>
    </citation>
    <scope>IDENTIFICATION</scope>
</reference>
<dbReference type="Proteomes" id="UP000694381">
    <property type="component" value="Unassembled WGS sequence"/>
</dbReference>
<dbReference type="OMA" id="VYQQEGT"/>
<dbReference type="GO" id="GO:0015629">
    <property type="term" value="C:actin cytoskeleton"/>
    <property type="evidence" value="ECO:0007669"/>
    <property type="project" value="TreeGrafter"/>
</dbReference>
<evidence type="ECO:0000313" key="7">
    <source>
        <dbReference type="Proteomes" id="UP000694381"/>
    </source>
</evidence>
<keyword evidence="4" id="KW-0007">Acetylation</keyword>
<proteinExistence type="inferred from homology"/>
<keyword evidence="5" id="KW-0009">Actin-binding</keyword>
<dbReference type="GO" id="GO:0007015">
    <property type="term" value="P:actin filament organization"/>
    <property type="evidence" value="ECO:0007669"/>
    <property type="project" value="TreeGrafter"/>
</dbReference>
<keyword evidence="3" id="KW-0677">Repeat</keyword>
<reference evidence="6" key="1">
    <citation type="submission" date="2025-08" db="UniProtKB">
        <authorList>
            <consortium name="Ensembl"/>
        </authorList>
    </citation>
    <scope>IDENTIFICATION</scope>
</reference>
<dbReference type="InterPro" id="IPR000557">
    <property type="entry name" value="Calponin_repeat"/>
</dbReference>
<dbReference type="GO" id="GO:0031032">
    <property type="term" value="P:actomyosin structure organization"/>
    <property type="evidence" value="ECO:0007669"/>
    <property type="project" value="InterPro"/>
</dbReference>
<dbReference type="GO" id="GO:0005925">
    <property type="term" value="C:focal adhesion"/>
    <property type="evidence" value="ECO:0007669"/>
    <property type="project" value="TreeGrafter"/>
</dbReference>
<dbReference type="Gene3D" id="1.10.418.10">
    <property type="entry name" value="Calponin-like domain"/>
    <property type="match status" value="1"/>
</dbReference>
<sequence length="231" mass="25800">VSSTQFNKGLSYRLSAEVKNWLLSEYDPQKESELCCWIERLTGQKGSVPKINRSQQNWHQPENLSNFIKAMVSYGMNPVYLFEANDLPKSRNKTHMQVSLLALAGKMGANKCTSQSGMMAYGTRRHLYDPKNHILPSMDHCTISLQMGINECASQVGTCRHIYDTKLGTDKCDSAFLSLQTGYSQGANQSGQVFGLGWQIYDPKYCPQGPAADAPSGTPKFPIYYQEEAGY</sequence>
<dbReference type="SUPFAM" id="SSF47576">
    <property type="entry name" value="Calponin-homology domain, CH-domain"/>
    <property type="match status" value="1"/>
</dbReference>
<name>A0A8C6RWD4_NANGA</name>
<dbReference type="AlphaFoldDB" id="A0A8C6RWD4"/>
<dbReference type="PROSITE" id="PS51122">
    <property type="entry name" value="CALPONIN_2"/>
    <property type="match status" value="2"/>
</dbReference>
<dbReference type="InterPro" id="IPR036872">
    <property type="entry name" value="CH_dom_sf"/>
</dbReference>
<dbReference type="PRINTS" id="PR00889">
    <property type="entry name" value="CALPONIN"/>
</dbReference>
<organism evidence="6 7">
    <name type="scientific">Nannospalax galili</name>
    <name type="common">Northern Israeli blind subterranean mole rat</name>
    <name type="synonym">Spalax galili</name>
    <dbReference type="NCBI Taxonomy" id="1026970"/>
    <lineage>
        <taxon>Eukaryota</taxon>
        <taxon>Metazoa</taxon>
        <taxon>Chordata</taxon>
        <taxon>Craniata</taxon>
        <taxon>Vertebrata</taxon>
        <taxon>Euteleostomi</taxon>
        <taxon>Mammalia</taxon>
        <taxon>Eutheria</taxon>
        <taxon>Euarchontoglires</taxon>
        <taxon>Glires</taxon>
        <taxon>Rodentia</taxon>
        <taxon>Myomorpha</taxon>
        <taxon>Muroidea</taxon>
        <taxon>Spalacidae</taxon>
        <taxon>Spalacinae</taxon>
        <taxon>Nannospalax</taxon>
    </lineage>
</organism>
<dbReference type="PRINTS" id="PR00888">
    <property type="entry name" value="SM22CALPONIN"/>
</dbReference>
<evidence type="ECO:0000256" key="5">
    <source>
        <dbReference type="ARBA" id="ARBA00023203"/>
    </source>
</evidence>
<comment type="similarity">
    <text evidence="1">Belongs to the calponin family.</text>
</comment>
<protein>
    <recommendedName>
        <fullName evidence="8">Calponin</fullName>
    </recommendedName>
</protein>
<dbReference type="PANTHER" id="PTHR47385:SF7">
    <property type="entry name" value="CALPONIN-2"/>
    <property type="match status" value="1"/>
</dbReference>
<keyword evidence="2" id="KW-0597">Phosphoprotein</keyword>
<dbReference type="Ensembl" id="ENSNGAT00000029676.1">
    <property type="protein sequence ID" value="ENSNGAP00000023972.1"/>
    <property type="gene ID" value="ENSNGAG00000022373.1"/>
</dbReference>
<evidence type="ECO:0000256" key="2">
    <source>
        <dbReference type="ARBA" id="ARBA00022553"/>
    </source>
</evidence>
<dbReference type="InterPro" id="IPR003096">
    <property type="entry name" value="SM22_calponin"/>
</dbReference>
<evidence type="ECO:0000256" key="1">
    <source>
        <dbReference type="ARBA" id="ARBA00009631"/>
    </source>
</evidence>
<dbReference type="InterPro" id="IPR001997">
    <property type="entry name" value="Calponin/LIMCH1"/>
</dbReference>
<keyword evidence="7" id="KW-1185">Reference proteome</keyword>
<accession>A0A8C6RWD4</accession>
<dbReference type="GeneTree" id="ENSGT00940000154355"/>
<evidence type="ECO:0000256" key="3">
    <source>
        <dbReference type="ARBA" id="ARBA00022737"/>
    </source>
</evidence>
<dbReference type="GO" id="GO:0051015">
    <property type="term" value="F:actin filament binding"/>
    <property type="evidence" value="ECO:0007669"/>
    <property type="project" value="TreeGrafter"/>
</dbReference>
<dbReference type="PANTHER" id="PTHR47385">
    <property type="entry name" value="CALPONIN"/>
    <property type="match status" value="1"/>
</dbReference>
<evidence type="ECO:0008006" key="8">
    <source>
        <dbReference type="Google" id="ProtNLM"/>
    </source>
</evidence>
<dbReference type="InterPro" id="IPR050606">
    <property type="entry name" value="Calponin-like"/>
</dbReference>
<dbReference type="Pfam" id="PF00402">
    <property type="entry name" value="Calponin"/>
    <property type="match status" value="2"/>
</dbReference>
<evidence type="ECO:0000313" key="6">
    <source>
        <dbReference type="Ensembl" id="ENSNGAP00000023972.1"/>
    </source>
</evidence>